<protein>
    <recommendedName>
        <fullName evidence="2">DNA polymerase III subunit alpha</fullName>
        <ecNumber evidence="1">2.7.7.7</ecNumber>
    </recommendedName>
</protein>
<dbReference type="GO" id="GO:0008408">
    <property type="term" value="F:3'-5' exonuclease activity"/>
    <property type="evidence" value="ECO:0007669"/>
    <property type="project" value="InterPro"/>
</dbReference>
<reference evidence="9 10" key="1">
    <citation type="submission" date="2020-08" db="EMBL/GenBank/DDBJ databases">
        <title>Genomic Encyclopedia of Type Strains, Phase IV (KMG-V): Genome sequencing to study the core and pangenomes of soil and plant-associated prokaryotes.</title>
        <authorList>
            <person name="Whitman W."/>
        </authorList>
    </citation>
    <scope>NUCLEOTIDE SEQUENCE [LARGE SCALE GENOMIC DNA]</scope>
    <source>
        <strain evidence="9 10">M8UP14</strain>
    </source>
</reference>
<keyword evidence="5" id="KW-0235">DNA replication</keyword>
<dbReference type="Gene3D" id="1.10.150.870">
    <property type="match status" value="1"/>
</dbReference>
<evidence type="ECO:0000256" key="6">
    <source>
        <dbReference type="ARBA" id="ARBA00022932"/>
    </source>
</evidence>
<dbReference type="InterPro" id="IPR029460">
    <property type="entry name" value="DNAPol_HHH"/>
</dbReference>
<accession>A0A7W7ZHU8</accession>
<evidence type="ECO:0000256" key="7">
    <source>
        <dbReference type="ARBA" id="ARBA00049244"/>
    </source>
</evidence>
<keyword evidence="3 9" id="KW-0808">Transferase</keyword>
<keyword evidence="10" id="KW-1185">Reference proteome</keyword>
<keyword evidence="6" id="KW-0239">DNA-directed DNA polymerase</keyword>
<dbReference type="Pfam" id="PF02811">
    <property type="entry name" value="PHP"/>
    <property type="match status" value="1"/>
</dbReference>
<evidence type="ECO:0000256" key="5">
    <source>
        <dbReference type="ARBA" id="ARBA00022705"/>
    </source>
</evidence>
<feature type="domain" description="Polymerase/histidinol phosphatase N-terminal" evidence="8">
    <location>
        <begin position="6"/>
        <end position="73"/>
    </location>
</feature>
<dbReference type="GO" id="GO:0006260">
    <property type="term" value="P:DNA replication"/>
    <property type="evidence" value="ECO:0007669"/>
    <property type="project" value="UniProtKB-KW"/>
</dbReference>
<dbReference type="NCBIfam" id="TIGR00594">
    <property type="entry name" value="polc"/>
    <property type="match status" value="1"/>
</dbReference>
<dbReference type="RefSeq" id="WP_184221736.1">
    <property type="nucleotide sequence ID" value="NZ_JACHIP010000007.1"/>
</dbReference>
<dbReference type="CDD" id="cd04485">
    <property type="entry name" value="DnaE_OBF"/>
    <property type="match status" value="1"/>
</dbReference>
<dbReference type="Pfam" id="PF17657">
    <property type="entry name" value="DNA_pol3_finger"/>
    <property type="match status" value="1"/>
</dbReference>
<comment type="catalytic activity">
    <reaction evidence="7">
        <text>DNA(n) + a 2'-deoxyribonucleoside 5'-triphosphate = DNA(n+1) + diphosphate</text>
        <dbReference type="Rhea" id="RHEA:22508"/>
        <dbReference type="Rhea" id="RHEA-COMP:17339"/>
        <dbReference type="Rhea" id="RHEA-COMP:17340"/>
        <dbReference type="ChEBI" id="CHEBI:33019"/>
        <dbReference type="ChEBI" id="CHEBI:61560"/>
        <dbReference type="ChEBI" id="CHEBI:173112"/>
        <dbReference type="EC" id="2.7.7.7"/>
    </reaction>
</comment>
<sequence>MAAEFTHLHLHTDYSLLDGACDVDKLASHLSKIGQTAAAMTDHGNIYGAVHFFNAMQKKNLKPILGCELYLSKTDDHRTLADGYNHFLLIAENQEGYRNLVRLTSEASLHGFYRKPRVSKDFLSKHTEGLIGFSGCLAGEVNQHIMAGKYEEAKKSAGMFQDMFGKGNFFLEVQDHGLKPDKEVCDAIFKMERELDIPVIATNDSHYVAADDSRAHEILLCVQTAGSMNDPNRFKFDTQEFYIKSAEEMHRTFAEHPEVCTRTMQFIERCNLKMQKVDNPFPEFPVPDGETLFSYFERVCREGLQKRLETSVAHLRSRGLLRKTLDDYYARLDREIGIIKDMKFPGYFMIVWDFIRYAREQNIPVGPGRGSAAGSLVAYCMEITDVDPLQNELLFERFLNPERISMPDIDIDFCMNRRGEVIDYVTRKYGRDQVAQIITFNTMAAKAAIKDVGRALDMPYGEVDRIAKMIPPTIGITIDQALKDGGPLTTAYETDPKVKEIIDAALRLEGLIRGAGVHAAGVVIAPKPLTELVPVTRAKNEDIVTSYDMGAIEKMGLLKMDFLGLTTLTVIDDCLKLIKRTTGETVDMATIALDDEKTYEQVYHRALTSGVFQFESGGMRDVLRRYKPTSIEDLTALNALYRPGPIQGGMIDDFIERKWGRRPVSYELPELEVILRETLGVIVYQEQVMQISNALAGYSLGDADLLRRAMGKKDVGEMAKQRERFMAGAAKNKHPKDTAGKIFDLMAQFAGYGFNKSHSAAYALLAYHTAWLKTHYPVEFMAALLTSETSKPENVVKYISECKEMNIPVVPPDVQLSFASFTPIQTEQGSAIGFGLAAIKNVGHNAIESIIAARALLEAEGKKGFASLWEFCEKVDLRLLNKRVLESLIKAGAMDAFGARASIMAALDKAMEGAAKAQRDSAAGQSGLFGIFDDGPVGGASTDHALPNVPEWDEHTRLQNEKDVLGFFVSGHPMDKYREKLRNMKVVTTAQAIEMKPEPQVFRRGRSEEPSNEISIAGVITGLKVAKSKRSGEFYAQASLEDTVGKIELIAFPQSYEKLAEKLKIDVPVLITGSLRGEEDSAPKLAVSKIQALEDIKLKLPEALRIKVPLHSPDKELLVKMQAVFRSAPGTGKLLLDLEEPGAFCVVLEPTDVMVAADKLFIDRIEELVGRGGVRVIN</sequence>
<dbReference type="InterPro" id="IPR004805">
    <property type="entry name" value="DnaE2/DnaE/PolC"/>
</dbReference>
<dbReference type="GO" id="GO:0003887">
    <property type="term" value="F:DNA-directed DNA polymerase activity"/>
    <property type="evidence" value="ECO:0007669"/>
    <property type="project" value="UniProtKB-KW"/>
</dbReference>
<name>A0A7W7ZHU8_9BACT</name>
<dbReference type="InterPro" id="IPR011708">
    <property type="entry name" value="DNA_pol3_alpha_NTPase_dom"/>
</dbReference>
<evidence type="ECO:0000256" key="2">
    <source>
        <dbReference type="ARBA" id="ARBA00019114"/>
    </source>
</evidence>
<dbReference type="Pfam" id="PF14579">
    <property type="entry name" value="HHH_6"/>
    <property type="match status" value="1"/>
</dbReference>
<proteinExistence type="predicted"/>
<dbReference type="PANTHER" id="PTHR32294">
    <property type="entry name" value="DNA POLYMERASE III SUBUNIT ALPHA"/>
    <property type="match status" value="1"/>
</dbReference>
<dbReference type="CDD" id="cd12113">
    <property type="entry name" value="PHP_PolIIIA_DnaE3"/>
    <property type="match status" value="1"/>
</dbReference>
<dbReference type="InterPro" id="IPR040982">
    <property type="entry name" value="DNA_pol3_finger"/>
</dbReference>
<evidence type="ECO:0000256" key="1">
    <source>
        <dbReference type="ARBA" id="ARBA00012417"/>
    </source>
</evidence>
<dbReference type="Pfam" id="PF07733">
    <property type="entry name" value="DNA_pol3_alpha"/>
    <property type="match status" value="1"/>
</dbReference>
<dbReference type="NCBIfam" id="NF005298">
    <property type="entry name" value="PRK06826.1"/>
    <property type="match status" value="1"/>
</dbReference>
<dbReference type="InterPro" id="IPR041931">
    <property type="entry name" value="DNA_pol3_alpha_thumb_dom"/>
</dbReference>
<dbReference type="Gene3D" id="1.10.10.1600">
    <property type="entry name" value="Bacterial DNA polymerase III alpha subunit, thumb domain"/>
    <property type="match status" value="1"/>
</dbReference>
<evidence type="ECO:0000256" key="4">
    <source>
        <dbReference type="ARBA" id="ARBA00022695"/>
    </source>
</evidence>
<evidence type="ECO:0000313" key="10">
    <source>
        <dbReference type="Proteomes" id="UP000540989"/>
    </source>
</evidence>
<dbReference type="InterPro" id="IPR003141">
    <property type="entry name" value="Pol/His_phosphatase_N"/>
</dbReference>
<dbReference type="NCBIfam" id="NF004226">
    <property type="entry name" value="PRK05673.1"/>
    <property type="match status" value="1"/>
</dbReference>
<comment type="caution">
    <text evidence="9">The sequence shown here is derived from an EMBL/GenBank/DDBJ whole genome shotgun (WGS) entry which is preliminary data.</text>
</comment>
<evidence type="ECO:0000259" key="8">
    <source>
        <dbReference type="SMART" id="SM00481"/>
    </source>
</evidence>
<dbReference type="PANTHER" id="PTHR32294:SF0">
    <property type="entry name" value="DNA POLYMERASE III SUBUNIT ALPHA"/>
    <property type="match status" value="1"/>
</dbReference>
<dbReference type="SMART" id="SM00481">
    <property type="entry name" value="POLIIIAc"/>
    <property type="match status" value="1"/>
</dbReference>
<keyword evidence="4 9" id="KW-0548">Nucleotidyltransferase</keyword>
<organism evidence="9 10">
    <name type="scientific">Granulicella aggregans</name>
    <dbReference type="NCBI Taxonomy" id="474949"/>
    <lineage>
        <taxon>Bacteria</taxon>
        <taxon>Pseudomonadati</taxon>
        <taxon>Acidobacteriota</taxon>
        <taxon>Terriglobia</taxon>
        <taxon>Terriglobales</taxon>
        <taxon>Acidobacteriaceae</taxon>
        <taxon>Granulicella</taxon>
    </lineage>
</organism>
<evidence type="ECO:0000256" key="3">
    <source>
        <dbReference type="ARBA" id="ARBA00022679"/>
    </source>
</evidence>
<dbReference type="InterPro" id="IPR004013">
    <property type="entry name" value="PHP_dom"/>
</dbReference>
<dbReference type="Proteomes" id="UP000540989">
    <property type="component" value="Unassembled WGS sequence"/>
</dbReference>
<dbReference type="SUPFAM" id="SSF89550">
    <property type="entry name" value="PHP domain-like"/>
    <property type="match status" value="1"/>
</dbReference>
<dbReference type="Gene3D" id="3.20.20.140">
    <property type="entry name" value="Metal-dependent hydrolases"/>
    <property type="match status" value="1"/>
</dbReference>
<dbReference type="EMBL" id="JACHIP010000007">
    <property type="protein sequence ID" value="MBB5059849.1"/>
    <property type="molecule type" value="Genomic_DNA"/>
</dbReference>
<dbReference type="EC" id="2.7.7.7" evidence="1"/>
<gene>
    <name evidence="9" type="ORF">HDF16_004578</name>
</gene>
<dbReference type="AlphaFoldDB" id="A0A7W7ZHU8"/>
<dbReference type="InterPro" id="IPR016195">
    <property type="entry name" value="Pol/histidinol_Pase-like"/>
</dbReference>
<evidence type="ECO:0000313" key="9">
    <source>
        <dbReference type="EMBL" id="MBB5059849.1"/>
    </source>
</evidence>